<evidence type="ECO:0000256" key="9">
    <source>
        <dbReference type="ARBA" id="ARBA00022516"/>
    </source>
</evidence>
<dbReference type="EMBL" id="PDSL01000084">
    <property type="protein sequence ID" value="PIE31395.1"/>
    <property type="molecule type" value="Genomic_DNA"/>
</dbReference>
<keyword evidence="16" id="KW-0594">Phospholipid biosynthesis</keyword>
<dbReference type="PANTHER" id="PTHR46382:SF1">
    <property type="entry name" value="PHOSPHATIDATE CYTIDYLYLTRANSFERASE"/>
    <property type="match status" value="1"/>
</dbReference>
<gene>
    <name evidence="21" type="ORF">CSA55_05820</name>
</gene>
<accession>A0A2G6K6Y2</accession>
<feature type="transmembrane region" description="Helical" evidence="20">
    <location>
        <begin position="330"/>
        <end position="349"/>
    </location>
</feature>
<keyword evidence="11 18" id="KW-0812">Transmembrane</keyword>
<feature type="region of interest" description="Disordered" evidence="19">
    <location>
        <begin position="1"/>
        <end position="178"/>
    </location>
</feature>
<feature type="transmembrane region" description="Helical" evidence="20">
    <location>
        <begin position="205"/>
        <end position="221"/>
    </location>
</feature>
<evidence type="ECO:0000256" key="1">
    <source>
        <dbReference type="ARBA" id="ARBA00001698"/>
    </source>
</evidence>
<evidence type="ECO:0000256" key="13">
    <source>
        <dbReference type="ARBA" id="ARBA00022989"/>
    </source>
</evidence>
<dbReference type="GO" id="GO:0005886">
    <property type="term" value="C:plasma membrane"/>
    <property type="evidence" value="ECO:0007669"/>
    <property type="project" value="UniProtKB-SubCell"/>
</dbReference>
<feature type="compositionally biased region" description="Acidic residues" evidence="19">
    <location>
        <begin position="70"/>
        <end position="81"/>
    </location>
</feature>
<evidence type="ECO:0000256" key="14">
    <source>
        <dbReference type="ARBA" id="ARBA00023098"/>
    </source>
</evidence>
<evidence type="ECO:0000313" key="22">
    <source>
        <dbReference type="Proteomes" id="UP000230914"/>
    </source>
</evidence>
<dbReference type="Pfam" id="PF01148">
    <property type="entry name" value="CTP_transf_1"/>
    <property type="match status" value="1"/>
</dbReference>
<keyword evidence="17" id="KW-1208">Phospholipid metabolism</keyword>
<keyword evidence="14" id="KW-0443">Lipid metabolism</keyword>
<evidence type="ECO:0000256" key="16">
    <source>
        <dbReference type="ARBA" id="ARBA00023209"/>
    </source>
</evidence>
<evidence type="ECO:0000256" key="7">
    <source>
        <dbReference type="ARBA" id="ARBA00019373"/>
    </source>
</evidence>
<evidence type="ECO:0000256" key="3">
    <source>
        <dbReference type="ARBA" id="ARBA00005119"/>
    </source>
</evidence>
<feature type="transmembrane region" description="Helical" evidence="20">
    <location>
        <begin position="396"/>
        <end position="416"/>
    </location>
</feature>
<keyword evidence="10 18" id="KW-0808">Transferase</keyword>
<sequence>MTDEQRRRGRDDDLSEFGSLFDDGESTQNVPATPPASAAGDDKLSLDDDTGPLPHWSDPATGEIPRFVEDAEPEADSDELDVWSSFSSDAPVWQDDVSDEAQDPVATGRQPAQSSLDEPSQRHQVIDDSSGIPKEPSRITIGTDPSGVPRRAPGAGADGRRRQRPPAPGRRSVKPAKGRDLPTATAVGVVMVAVFIAATRIDTRAVAALVIIILALSSIEFSTKLSERGYRPAVIPGLLTAIAAPLVAYWLGVGALPLVLAFGFMALAGGFIGADGVDAGPMPNVAITTLGMIWISLLGSFAVLILRFSIQPVSLIEGTQALAENRGTDTLVLLVIGVIANDIGAFFIGSAMGRTSLRPWVSPNKTVEGLIGGGAFTLIVLLFIGIARLSTTWTSTWHLVLLALVILVLAPLGDLVESMFKRNLDVKDFGALLPGHGGILDRFDSFLFVLPGVYYLALVLEPWTAYVPAG</sequence>
<dbReference type="PANTHER" id="PTHR46382">
    <property type="entry name" value="PHOSPHATIDATE CYTIDYLYLTRANSFERASE"/>
    <property type="match status" value="1"/>
</dbReference>
<evidence type="ECO:0000256" key="11">
    <source>
        <dbReference type="ARBA" id="ARBA00022692"/>
    </source>
</evidence>
<feature type="transmembrane region" description="Helical" evidence="20">
    <location>
        <begin position="181"/>
        <end position="199"/>
    </location>
</feature>
<evidence type="ECO:0000256" key="5">
    <source>
        <dbReference type="ARBA" id="ARBA00010185"/>
    </source>
</evidence>
<evidence type="ECO:0000256" key="2">
    <source>
        <dbReference type="ARBA" id="ARBA00004651"/>
    </source>
</evidence>
<comment type="catalytic activity">
    <reaction evidence="1 18">
        <text>a 1,2-diacyl-sn-glycero-3-phosphate + CTP + H(+) = a CDP-1,2-diacyl-sn-glycerol + diphosphate</text>
        <dbReference type="Rhea" id="RHEA:16229"/>
        <dbReference type="ChEBI" id="CHEBI:15378"/>
        <dbReference type="ChEBI" id="CHEBI:33019"/>
        <dbReference type="ChEBI" id="CHEBI:37563"/>
        <dbReference type="ChEBI" id="CHEBI:58332"/>
        <dbReference type="ChEBI" id="CHEBI:58608"/>
        <dbReference type="EC" id="2.7.7.41"/>
    </reaction>
</comment>
<evidence type="ECO:0000256" key="19">
    <source>
        <dbReference type="SAM" id="MobiDB-lite"/>
    </source>
</evidence>
<dbReference type="UniPathway" id="UPA00557">
    <property type="reaction ID" value="UER00614"/>
</dbReference>
<evidence type="ECO:0000256" key="17">
    <source>
        <dbReference type="ARBA" id="ARBA00023264"/>
    </source>
</evidence>
<evidence type="ECO:0000256" key="10">
    <source>
        <dbReference type="ARBA" id="ARBA00022679"/>
    </source>
</evidence>
<evidence type="ECO:0000256" key="8">
    <source>
        <dbReference type="ARBA" id="ARBA00022475"/>
    </source>
</evidence>
<evidence type="ECO:0000256" key="4">
    <source>
        <dbReference type="ARBA" id="ARBA00005189"/>
    </source>
</evidence>
<comment type="caution">
    <text evidence="21">The sequence shown here is derived from an EMBL/GenBank/DDBJ whole genome shotgun (WGS) entry which is preliminary data.</text>
</comment>
<keyword evidence="13 20" id="KW-1133">Transmembrane helix</keyword>
<evidence type="ECO:0000256" key="12">
    <source>
        <dbReference type="ARBA" id="ARBA00022695"/>
    </source>
</evidence>
<comment type="pathway">
    <text evidence="3 18">Phospholipid metabolism; CDP-diacylglycerol biosynthesis; CDP-diacylglycerol from sn-glycerol 3-phosphate: step 3/3.</text>
</comment>
<keyword evidence="8" id="KW-1003">Cell membrane</keyword>
<dbReference type="PROSITE" id="PS01315">
    <property type="entry name" value="CDS"/>
    <property type="match status" value="1"/>
</dbReference>
<dbReference type="AlphaFoldDB" id="A0A2G6K6Y2"/>
<keyword evidence="15 20" id="KW-0472">Membrane</keyword>
<feature type="compositionally biased region" description="Basic and acidic residues" evidence="19">
    <location>
        <begin position="1"/>
        <end position="12"/>
    </location>
</feature>
<dbReference type="GO" id="GO:0016024">
    <property type="term" value="P:CDP-diacylglycerol biosynthetic process"/>
    <property type="evidence" value="ECO:0007669"/>
    <property type="project" value="UniProtKB-UniPathway"/>
</dbReference>
<evidence type="ECO:0000256" key="15">
    <source>
        <dbReference type="ARBA" id="ARBA00023136"/>
    </source>
</evidence>
<keyword evidence="9" id="KW-0444">Lipid biosynthesis</keyword>
<evidence type="ECO:0000256" key="18">
    <source>
        <dbReference type="RuleBase" id="RU003938"/>
    </source>
</evidence>
<protein>
    <recommendedName>
        <fullName evidence="7 18">Phosphatidate cytidylyltransferase</fullName>
        <ecNumber evidence="6 18">2.7.7.41</ecNumber>
    </recommendedName>
</protein>
<feature type="transmembrane region" description="Helical" evidence="20">
    <location>
        <begin position="289"/>
        <end position="310"/>
    </location>
</feature>
<dbReference type="GO" id="GO:0004605">
    <property type="term" value="F:phosphatidate cytidylyltransferase activity"/>
    <property type="evidence" value="ECO:0007669"/>
    <property type="project" value="UniProtKB-EC"/>
</dbReference>
<comment type="subcellular location">
    <subcellularLocation>
        <location evidence="2">Cell membrane</location>
        <topology evidence="2">Multi-pass membrane protein</topology>
    </subcellularLocation>
</comment>
<proteinExistence type="inferred from homology"/>
<dbReference type="Proteomes" id="UP000230914">
    <property type="component" value="Unassembled WGS sequence"/>
</dbReference>
<reference evidence="21 22" key="1">
    <citation type="submission" date="2017-10" db="EMBL/GenBank/DDBJ databases">
        <title>Novel microbial diversity and functional potential in the marine mammal oral microbiome.</title>
        <authorList>
            <person name="Dudek N.K."/>
            <person name="Sun C.L."/>
            <person name="Burstein D."/>
            <person name="Kantor R.S."/>
            <person name="Aliaga Goltsman D.S."/>
            <person name="Bik E.M."/>
            <person name="Thomas B.C."/>
            <person name="Banfield J.F."/>
            <person name="Relman D.A."/>
        </authorList>
    </citation>
    <scope>NUCLEOTIDE SEQUENCE [LARGE SCALE GENOMIC DNA]</scope>
    <source>
        <strain evidence="21">DOLJORAL78_61_10</strain>
    </source>
</reference>
<dbReference type="EC" id="2.7.7.41" evidence="6 18"/>
<evidence type="ECO:0000313" key="21">
    <source>
        <dbReference type="EMBL" id="PIE31395.1"/>
    </source>
</evidence>
<comment type="pathway">
    <text evidence="4">Lipid metabolism.</text>
</comment>
<name>A0A2G6K6Y2_9ACTN</name>
<feature type="transmembrane region" description="Helical" evidence="20">
    <location>
        <begin position="370"/>
        <end position="390"/>
    </location>
</feature>
<comment type="similarity">
    <text evidence="5 18">Belongs to the CDS family.</text>
</comment>
<evidence type="ECO:0000256" key="20">
    <source>
        <dbReference type="SAM" id="Phobius"/>
    </source>
</evidence>
<organism evidence="21 22">
    <name type="scientific">Ilumatobacter coccineus</name>
    <dbReference type="NCBI Taxonomy" id="467094"/>
    <lineage>
        <taxon>Bacteria</taxon>
        <taxon>Bacillati</taxon>
        <taxon>Actinomycetota</taxon>
        <taxon>Acidimicrobiia</taxon>
        <taxon>Acidimicrobiales</taxon>
        <taxon>Ilumatobacteraceae</taxon>
        <taxon>Ilumatobacter</taxon>
    </lineage>
</organism>
<evidence type="ECO:0000256" key="6">
    <source>
        <dbReference type="ARBA" id="ARBA00012487"/>
    </source>
</evidence>
<keyword evidence="12 18" id="KW-0548">Nucleotidyltransferase</keyword>
<dbReference type="InterPro" id="IPR000374">
    <property type="entry name" value="PC_trans"/>
</dbReference>